<organism evidence="2 3">
    <name type="scientific">Penicillium thymicola</name>
    <dbReference type="NCBI Taxonomy" id="293382"/>
    <lineage>
        <taxon>Eukaryota</taxon>
        <taxon>Fungi</taxon>
        <taxon>Dikarya</taxon>
        <taxon>Ascomycota</taxon>
        <taxon>Pezizomycotina</taxon>
        <taxon>Eurotiomycetes</taxon>
        <taxon>Eurotiomycetidae</taxon>
        <taxon>Eurotiales</taxon>
        <taxon>Aspergillaceae</taxon>
        <taxon>Penicillium</taxon>
    </lineage>
</organism>
<dbReference type="EMBL" id="LACB01000271">
    <property type="protein sequence ID" value="KAJ9485347.1"/>
    <property type="molecule type" value="Genomic_DNA"/>
</dbReference>
<dbReference type="Proteomes" id="UP001227192">
    <property type="component" value="Unassembled WGS sequence"/>
</dbReference>
<accession>A0AAI9TDH2</accession>
<protein>
    <submittedName>
        <fullName evidence="2">Uncharacterized protein</fullName>
    </submittedName>
</protein>
<feature type="region of interest" description="Disordered" evidence="1">
    <location>
        <begin position="14"/>
        <end position="37"/>
    </location>
</feature>
<evidence type="ECO:0000313" key="2">
    <source>
        <dbReference type="EMBL" id="KAJ9485347.1"/>
    </source>
</evidence>
<name>A0AAI9TDH2_PENTH</name>
<sequence length="105" mass="12140">MMMIRSGRWYLLNDGTESTSYSRDKRAPVQKRGRRGVANPSKHAELQLLVTCKQCKRQFLQLHLGRAGRSINNCLRIGTFCDNPFVICHKMQCITEINKSQFSKH</sequence>
<reference evidence="2" key="2">
    <citation type="journal article" date="2016" name="Fungal Biol.">
        <title>Ochratoxin A production by Penicillium thymicola.</title>
        <authorList>
            <person name="Nguyen H.D.T."/>
            <person name="McMullin D.R."/>
            <person name="Ponomareva E."/>
            <person name="Riley R."/>
            <person name="Pomraning K.R."/>
            <person name="Baker S.E."/>
            <person name="Seifert K.A."/>
        </authorList>
    </citation>
    <scope>NUCLEOTIDE SEQUENCE</scope>
    <source>
        <strain evidence="2">DAOM 180753</strain>
    </source>
</reference>
<keyword evidence="3" id="KW-1185">Reference proteome</keyword>
<evidence type="ECO:0000313" key="3">
    <source>
        <dbReference type="Proteomes" id="UP001227192"/>
    </source>
</evidence>
<comment type="caution">
    <text evidence="2">The sequence shown here is derived from an EMBL/GenBank/DDBJ whole genome shotgun (WGS) entry which is preliminary data.</text>
</comment>
<evidence type="ECO:0000256" key="1">
    <source>
        <dbReference type="SAM" id="MobiDB-lite"/>
    </source>
</evidence>
<gene>
    <name evidence="2" type="ORF">VN97_g8016</name>
</gene>
<dbReference type="AlphaFoldDB" id="A0AAI9TDH2"/>
<reference evidence="2" key="1">
    <citation type="submission" date="2015-06" db="EMBL/GenBank/DDBJ databases">
        <authorList>
            <person name="Nguyen H."/>
        </authorList>
    </citation>
    <scope>NUCLEOTIDE SEQUENCE</scope>
    <source>
        <strain evidence="2">DAOM 180753</strain>
    </source>
</reference>
<proteinExistence type="predicted"/>